<dbReference type="AlphaFoldDB" id="A0A285ZZR1"/>
<evidence type="ECO:0000259" key="2">
    <source>
        <dbReference type="Pfam" id="PF14517"/>
    </source>
</evidence>
<dbReference type="OrthoDB" id="1434826at2"/>
<evidence type="ECO:0000259" key="1">
    <source>
        <dbReference type="Pfam" id="PF08522"/>
    </source>
</evidence>
<sequence>MVIELYIKKQIMKKILQISSYIICVLLAGCSKKVDVDLNIQGAENYSNLYMPQAVANPIVNSISITPSVYTLNYSAYLGGSLDNKNNINIKFGVNEALVNEFNLKNGTSYQPMPAGSYTLVNPEARIKEGSKNTGVLSLTIKTQGFIQPFQSYLLPVSITEADAKVNSSLNTTYFLITGSYAPGEVPRDKAYAFGANAGVTFFDFNGDIIGKSPNGALLLYPANTDGTFSAPRQIGVGWNIFNAVFYYGGDRLIARFAAGGGDIAQYVIDKNGNFGASKTIGYGWGIFTKIIPYKGALLGIDGAGNMAMYPLDAAGNFDFGRIKTIGSGWGVFTQVIPYENSLLAIEANGDMYQFPLAEDGTFGNKLKVGSGWDMYTTVFSAGKDLLALDAAGDLWRYKFNPIGFWPLKK</sequence>
<proteinExistence type="predicted"/>
<dbReference type="Gene3D" id="2.60.40.1740">
    <property type="entry name" value="hypothetical protein (bacova_03559)"/>
    <property type="match status" value="1"/>
</dbReference>
<keyword evidence="4" id="KW-1185">Reference proteome</keyword>
<evidence type="ECO:0000313" key="4">
    <source>
        <dbReference type="Proteomes" id="UP000219281"/>
    </source>
</evidence>
<dbReference type="Gene3D" id="2.115.10.10">
    <property type="entry name" value="Tachylectin 2"/>
    <property type="match status" value="1"/>
</dbReference>
<dbReference type="Pfam" id="PF08522">
    <property type="entry name" value="BT_3987-like_N"/>
    <property type="match status" value="1"/>
</dbReference>
<accession>A0A285ZZR1</accession>
<dbReference type="InterPro" id="IPR023294">
    <property type="entry name" value="Tachylectin2"/>
</dbReference>
<dbReference type="Proteomes" id="UP000219281">
    <property type="component" value="Unassembled WGS sequence"/>
</dbReference>
<feature type="domain" description="Tachylectin 2" evidence="2">
    <location>
        <begin position="231"/>
        <end position="402"/>
    </location>
</feature>
<organism evidence="3 4">
    <name type="scientific">Pedobacter xixiisoli</name>
    <dbReference type="NCBI Taxonomy" id="1476464"/>
    <lineage>
        <taxon>Bacteria</taxon>
        <taxon>Pseudomonadati</taxon>
        <taxon>Bacteroidota</taxon>
        <taxon>Sphingobacteriia</taxon>
        <taxon>Sphingobacteriales</taxon>
        <taxon>Sphingobacteriaceae</taxon>
        <taxon>Pedobacter</taxon>
    </lineage>
</organism>
<gene>
    <name evidence="3" type="ORF">SAMN06297358_2065</name>
</gene>
<name>A0A285ZZR1_9SPHI</name>
<reference evidence="4" key="1">
    <citation type="submission" date="2017-09" db="EMBL/GenBank/DDBJ databases">
        <authorList>
            <person name="Varghese N."/>
            <person name="Submissions S."/>
        </authorList>
    </citation>
    <scope>NUCLEOTIDE SEQUENCE [LARGE SCALE GENOMIC DNA]</scope>
    <source>
        <strain evidence="4">CGMCC 1.12803</strain>
    </source>
</reference>
<dbReference type="Pfam" id="PF14517">
    <property type="entry name" value="Tachylectin"/>
    <property type="match status" value="1"/>
</dbReference>
<feature type="domain" description="BT-3987-like N-terminal" evidence="1">
    <location>
        <begin position="47"/>
        <end position="164"/>
    </location>
</feature>
<dbReference type="EMBL" id="OCMT01000002">
    <property type="protein sequence ID" value="SOD15091.1"/>
    <property type="molecule type" value="Genomic_DNA"/>
</dbReference>
<evidence type="ECO:0000313" key="3">
    <source>
        <dbReference type="EMBL" id="SOD15091.1"/>
    </source>
</evidence>
<protein>
    <submittedName>
        <fullName evidence="3">Tachylectin</fullName>
    </submittedName>
</protein>
<dbReference type="InterPro" id="IPR013728">
    <property type="entry name" value="BT_3987-like_N"/>
</dbReference>